<protein>
    <recommendedName>
        <fullName evidence="4">Kinetochore protein</fullName>
    </recommendedName>
</protein>
<dbReference type="PANTHER" id="PTHR42040">
    <property type="entry name" value="INNER KINETOCHORE SUBUNIT FTA4"/>
    <property type="match status" value="1"/>
</dbReference>
<organism evidence="2 3">
    <name type="scientific">Oculimacula yallundae</name>
    <dbReference type="NCBI Taxonomy" id="86028"/>
    <lineage>
        <taxon>Eukaryota</taxon>
        <taxon>Fungi</taxon>
        <taxon>Dikarya</taxon>
        <taxon>Ascomycota</taxon>
        <taxon>Pezizomycotina</taxon>
        <taxon>Leotiomycetes</taxon>
        <taxon>Helotiales</taxon>
        <taxon>Ploettnerulaceae</taxon>
        <taxon>Oculimacula</taxon>
    </lineage>
</organism>
<keyword evidence="3" id="KW-1185">Reference proteome</keyword>
<feature type="coiled-coil region" evidence="1">
    <location>
        <begin position="137"/>
        <end position="164"/>
    </location>
</feature>
<evidence type="ECO:0000313" key="3">
    <source>
        <dbReference type="Proteomes" id="UP001595075"/>
    </source>
</evidence>
<evidence type="ECO:0000313" key="2">
    <source>
        <dbReference type="EMBL" id="KAL2071560.1"/>
    </source>
</evidence>
<dbReference type="EMBL" id="JAZHXI010000005">
    <property type="protein sequence ID" value="KAL2071560.1"/>
    <property type="molecule type" value="Genomic_DNA"/>
</dbReference>
<sequence>MASNAPTILDLKTSFLRAQILSLSQPIRPSAKFTASNTSDEENTLRQKAIDDALLKLNNQLKQHNKLAYGPQVQRHVAEQVDRLYWNAGERGVRILGPEDEWAERGSDYRQESLIDQLPEEWSENASTKSPEQAAKFTELSQKLTALNEQRRTAKERLERYKRFKEMVALLGEDAGVQDNLVTRNGEVEVELEKMRRLMLRVERGVGALEGKEQGDEMDIDVEGEVEEEGKILALMSGDI</sequence>
<evidence type="ECO:0008006" key="4">
    <source>
        <dbReference type="Google" id="ProtNLM"/>
    </source>
</evidence>
<dbReference type="Proteomes" id="UP001595075">
    <property type="component" value="Unassembled WGS sequence"/>
</dbReference>
<gene>
    <name evidence="2" type="ORF">VTL71DRAFT_12795</name>
</gene>
<comment type="caution">
    <text evidence="2">The sequence shown here is derived from an EMBL/GenBank/DDBJ whole genome shotgun (WGS) entry which is preliminary data.</text>
</comment>
<keyword evidence="1" id="KW-0175">Coiled coil</keyword>
<dbReference type="PANTHER" id="PTHR42040:SF1">
    <property type="entry name" value="INNER KINETOCHORE SUBUNIT FTA4"/>
    <property type="match status" value="1"/>
</dbReference>
<accession>A0ABR4CP11</accession>
<dbReference type="Pfam" id="PF13093">
    <property type="entry name" value="FTA4"/>
    <property type="match status" value="1"/>
</dbReference>
<dbReference type="InterPro" id="IPR025207">
    <property type="entry name" value="Sim4_Fta4"/>
</dbReference>
<evidence type="ECO:0000256" key="1">
    <source>
        <dbReference type="SAM" id="Coils"/>
    </source>
</evidence>
<proteinExistence type="predicted"/>
<name>A0ABR4CP11_9HELO</name>
<reference evidence="2 3" key="1">
    <citation type="journal article" date="2024" name="Commun. Biol.">
        <title>Comparative genomic analysis of thermophilic fungi reveals convergent evolutionary adaptations and gene losses.</title>
        <authorList>
            <person name="Steindorff A.S."/>
            <person name="Aguilar-Pontes M.V."/>
            <person name="Robinson A.J."/>
            <person name="Andreopoulos B."/>
            <person name="LaButti K."/>
            <person name="Kuo A."/>
            <person name="Mondo S."/>
            <person name="Riley R."/>
            <person name="Otillar R."/>
            <person name="Haridas S."/>
            <person name="Lipzen A."/>
            <person name="Grimwood J."/>
            <person name="Schmutz J."/>
            <person name="Clum A."/>
            <person name="Reid I.D."/>
            <person name="Moisan M.C."/>
            <person name="Butler G."/>
            <person name="Nguyen T.T.M."/>
            <person name="Dewar K."/>
            <person name="Conant G."/>
            <person name="Drula E."/>
            <person name="Henrissat B."/>
            <person name="Hansel C."/>
            <person name="Singer S."/>
            <person name="Hutchinson M.I."/>
            <person name="de Vries R.P."/>
            <person name="Natvig D.O."/>
            <person name="Powell A.J."/>
            <person name="Tsang A."/>
            <person name="Grigoriev I.V."/>
        </authorList>
    </citation>
    <scope>NUCLEOTIDE SEQUENCE [LARGE SCALE GENOMIC DNA]</scope>
    <source>
        <strain evidence="2 3">CBS 494.80</strain>
    </source>
</reference>